<feature type="transmembrane region" description="Helical" evidence="1">
    <location>
        <begin position="12"/>
        <end position="36"/>
    </location>
</feature>
<comment type="caution">
    <text evidence="2">The sequence shown here is derived from an EMBL/GenBank/DDBJ whole genome shotgun (WGS) entry which is preliminary data.</text>
</comment>
<protein>
    <recommendedName>
        <fullName evidence="4">DUF4330 domain-containing protein</fullName>
    </recommendedName>
</protein>
<evidence type="ECO:0000313" key="2">
    <source>
        <dbReference type="EMBL" id="MBM7562473.1"/>
    </source>
</evidence>
<proteinExistence type="predicted"/>
<evidence type="ECO:0000313" key="3">
    <source>
        <dbReference type="Proteomes" id="UP000767854"/>
    </source>
</evidence>
<dbReference type="Proteomes" id="UP000767854">
    <property type="component" value="Unassembled WGS sequence"/>
</dbReference>
<gene>
    <name evidence="2" type="ORF">JOC49_002033</name>
</gene>
<accession>A0ABS2MSW2</accession>
<dbReference type="InterPro" id="IPR025480">
    <property type="entry name" value="DUF4330"/>
</dbReference>
<keyword evidence="1" id="KW-0472">Membrane</keyword>
<name>A0ABS2MSW2_9FIRM</name>
<keyword evidence="3" id="KW-1185">Reference proteome</keyword>
<evidence type="ECO:0008006" key="4">
    <source>
        <dbReference type="Google" id="ProtNLM"/>
    </source>
</evidence>
<keyword evidence="1" id="KW-0812">Transmembrane</keyword>
<evidence type="ECO:0000256" key="1">
    <source>
        <dbReference type="SAM" id="Phobius"/>
    </source>
</evidence>
<reference evidence="2 3" key="1">
    <citation type="submission" date="2021-01" db="EMBL/GenBank/DDBJ databases">
        <title>Genomic Encyclopedia of Type Strains, Phase IV (KMG-IV): sequencing the most valuable type-strain genomes for metagenomic binning, comparative biology and taxonomic classification.</title>
        <authorList>
            <person name="Goeker M."/>
        </authorList>
    </citation>
    <scope>NUCLEOTIDE SEQUENCE [LARGE SCALE GENOMIC DNA]</scope>
    <source>
        <strain evidence="2 3">DSM 24436</strain>
    </source>
</reference>
<dbReference type="RefSeq" id="WP_204664903.1">
    <property type="nucleotide sequence ID" value="NZ_JAFBDT010000019.1"/>
</dbReference>
<dbReference type="EMBL" id="JAFBDT010000019">
    <property type="protein sequence ID" value="MBM7562473.1"/>
    <property type="molecule type" value="Genomic_DNA"/>
</dbReference>
<organism evidence="2 3">
    <name type="scientific">Fusibacter tunisiensis</name>
    <dbReference type="NCBI Taxonomy" id="1008308"/>
    <lineage>
        <taxon>Bacteria</taxon>
        <taxon>Bacillati</taxon>
        <taxon>Bacillota</taxon>
        <taxon>Clostridia</taxon>
        <taxon>Eubacteriales</taxon>
        <taxon>Eubacteriales Family XII. Incertae Sedis</taxon>
        <taxon>Fusibacter</taxon>
    </lineage>
</organism>
<keyword evidence="1" id="KW-1133">Transmembrane helix</keyword>
<sequence>MKVIDRQGKVFGKISIIDVLILILLVAVSLVGYSFLSPTETAEAEEIRIRYTYETSPVTENFANQLEEGMKLFNSSRNHEVGTLIAFESAPREIEVKDRENGTFKKAIVPDEYVVTLVIEANATQNAHHYYVTQEDVKVGAMIPIKGKGFATMGYVIGLEEIGQ</sequence>
<dbReference type="Pfam" id="PF14221">
    <property type="entry name" value="DUF4330"/>
    <property type="match status" value="1"/>
</dbReference>